<evidence type="ECO:0000313" key="1">
    <source>
        <dbReference type="EMBL" id="TNM62257.1"/>
    </source>
</evidence>
<dbReference type="AlphaFoldDB" id="A0A5C4XFQ4"/>
<dbReference type="RefSeq" id="WP_139677882.1">
    <property type="nucleotide sequence ID" value="NZ_VDMN01000004.1"/>
</dbReference>
<name>A0A5C4XFQ4_9HYPH</name>
<evidence type="ECO:0000313" key="2">
    <source>
        <dbReference type="Proteomes" id="UP000311605"/>
    </source>
</evidence>
<protein>
    <submittedName>
        <fullName evidence="1">Uncharacterized protein</fullName>
    </submittedName>
</protein>
<gene>
    <name evidence="1" type="ORF">FHP24_19435</name>
</gene>
<proteinExistence type="predicted"/>
<accession>A0A5C4XFQ4</accession>
<keyword evidence="2" id="KW-1185">Reference proteome</keyword>
<organism evidence="1 2">
    <name type="scientific">Aliirhizobium smilacinae</name>
    <dbReference type="NCBI Taxonomy" id="1395944"/>
    <lineage>
        <taxon>Bacteria</taxon>
        <taxon>Pseudomonadati</taxon>
        <taxon>Pseudomonadota</taxon>
        <taxon>Alphaproteobacteria</taxon>
        <taxon>Hyphomicrobiales</taxon>
        <taxon>Rhizobiaceae</taxon>
        <taxon>Aliirhizobium</taxon>
    </lineage>
</organism>
<dbReference type="Proteomes" id="UP000311605">
    <property type="component" value="Unassembled WGS sequence"/>
</dbReference>
<comment type="caution">
    <text evidence="1">The sequence shown here is derived from an EMBL/GenBank/DDBJ whole genome shotgun (WGS) entry which is preliminary data.</text>
</comment>
<dbReference type="EMBL" id="VDMN01000004">
    <property type="protein sequence ID" value="TNM62257.1"/>
    <property type="molecule type" value="Genomic_DNA"/>
</dbReference>
<reference evidence="1 2" key="1">
    <citation type="submission" date="2019-06" db="EMBL/GenBank/DDBJ databases">
        <title>The draft genome of Rhizobium smilacinae PTYR-5.</title>
        <authorList>
            <person name="Liu L."/>
            <person name="Li L."/>
            <person name="Zhang X."/>
        </authorList>
    </citation>
    <scope>NUCLEOTIDE SEQUENCE [LARGE SCALE GENOMIC DNA]</scope>
    <source>
        <strain evidence="1 2">PTYR-5</strain>
    </source>
</reference>
<sequence length="114" mass="12345">MHLAAIAPLIQKHGNPPCTRDHERQDVKKKECWGIHAISPPSARLALKCSIKAPKSQAIVEIAVDKEMPNDSELLERDTAGAMKPAATHAVESLSSELARSFVRSLCTSVIHAS</sequence>